<comment type="caution">
    <text evidence="1">The sequence shown here is derived from an EMBL/GenBank/DDBJ whole genome shotgun (WGS) entry which is preliminary data.</text>
</comment>
<reference evidence="2" key="1">
    <citation type="journal article" date="2019" name="Int. J. Syst. Evol. Microbiol.">
        <title>The Global Catalogue of Microorganisms (GCM) 10K type strain sequencing project: providing services to taxonomists for standard genome sequencing and annotation.</title>
        <authorList>
            <consortium name="The Broad Institute Genomics Platform"/>
            <consortium name="The Broad Institute Genome Sequencing Center for Infectious Disease"/>
            <person name="Wu L."/>
            <person name="Ma J."/>
        </authorList>
    </citation>
    <scope>NUCLEOTIDE SEQUENCE [LARGE SCALE GENOMIC DNA]</scope>
    <source>
        <strain evidence="2">CCUG 52478</strain>
    </source>
</reference>
<evidence type="ECO:0000313" key="1">
    <source>
        <dbReference type="EMBL" id="MFD1248057.1"/>
    </source>
</evidence>
<dbReference type="Proteomes" id="UP001597229">
    <property type="component" value="Unassembled WGS sequence"/>
</dbReference>
<dbReference type="InterPro" id="IPR005331">
    <property type="entry name" value="Sulfotransferase"/>
</dbReference>
<name>A0ABW3W1E8_9ACTN</name>
<dbReference type="EMBL" id="JBHTLX010000012">
    <property type="protein sequence ID" value="MFD1248057.1"/>
    <property type="molecule type" value="Genomic_DNA"/>
</dbReference>
<accession>A0ABW3W1E8</accession>
<dbReference type="Gene3D" id="3.40.50.300">
    <property type="entry name" value="P-loop containing nucleotide triphosphate hydrolases"/>
    <property type="match status" value="1"/>
</dbReference>
<proteinExistence type="predicted"/>
<dbReference type="InterPro" id="IPR027417">
    <property type="entry name" value="P-loop_NTPase"/>
</dbReference>
<keyword evidence="2" id="KW-1185">Reference proteome</keyword>
<protein>
    <submittedName>
        <fullName evidence="1">Sulfotransferase family 2 domain-containing protein</fullName>
    </submittedName>
</protein>
<evidence type="ECO:0000313" key="2">
    <source>
        <dbReference type="Proteomes" id="UP001597229"/>
    </source>
</evidence>
<dbReference type="SUPFAM" id="SSF52540">
    <property type="entry name" value="P-loop containing nucleoside triphosphate hydrolases"/>
    <property type="match status" value="1"/>
</dbReference>
<gene>
    <name evidence="1" type="ORF">ACFQ3F_09675</name>
</gene>
<sequence length="209" mass="23724">MPVFLNGDRNLLFVHVPKAGGTSMERMLRASGWKMKFHASRNSEPRTFPLRRCSPQHYHGTLLSEVFDLAAFELLFAIVRDPIARFRSEYLHQVRRLPEGIRTDAASVESWAEQAFAAYAANPYVYDNHLRPQSEFLVEGLVVHRLEDGLEAATVDVERRLGHAIERDVPRGQHSVERAGVPSDAVEVSPKLEARLREFYAADYAAFGY</sequence>
<dbReference type="RefSeq" id="WP_367918607.1">
    <property type="nucleotide sequence ID" value="NZ_BAABAC010000013.1"/>
</dbReference>
<dbReference type="Pfam" id="PF03567">
    <property type="entry name" value="Sulfotransfer_2"/>
    <property type="match status" value="1"/>
</dbReference>
<organism evidence="1 2">
    <name type="scientific">Nocardioides ginsengisoli</name>
    <dbReference type="NCBI Taxonomy" id="363868"/>
    <lineage>
        <taxon>Bacteria</taxon>
        <taxon>Bacillati</taxon>
        <taxon>Actinomycetota</taxon>
        <taxon>Actinomycetes</taxon>
        <taxon>Propionibacteriales</taxon>
        <taxon>Nocardioidaceae</taxon>
        <taxon>Nocardioides</taxon>
    </lineage>
</organism>